<gene>
    <name evidence="2" type="ORF">CK820_G0030078</name>
</gene>
<comment type="caution">
    <text evidence="2">The sequence shown here is derived from an EMBL/GenBank/DDBJ whole genome shotgun (WGS) entry which is preliminary data.</text>
</comment>
<feature type="compositionally biased region" description="Acidic residues" evidence="1">
    <location>
        <begin position="15"/>
        <end position="26"/>
    </location>
</feature>
<evidence type="ECO:0000256" key="1">
    <source>
        <dbReference type="SAM" id="MobiDB-lite"/>
    </source>
</evidence>
<dbReference type="AlphaFoldDB" id="A0A2J8QJ65"/>
<protein>
    <submittedName>
        <fullName evidence="2">DZIP1L isoform 3</fullName>
    </submittedName>
</protein>
<feature type="compositionally biased region" description="Polar residues" evidence="1">
    <location>
        <begin position="27"/>
        <end position="40"/>
    </location>
</feature>
<feature type="non-terminal residue" evidence="2">
    <location>
        <position position="1"/>
    </location>
</feature>
<proteinExistence type="predicted"/>
<dbReference type="EMBL" id="NBAG03000036">
    <property type="protein sequence ID" value="PNI96323.1"/>
    <property type="molecule type" value="Genomic_DNA"/>
</dbReference>
<reference evidence="2" key="1">
    <citation type="submission" date="2017-12" db="EMBL/GenBank/DDBJ databases">
        <title>High-resolution comparative analysis of great ape genomes.</title>
        <authorList>
            <person name="Pollen A."/>
            <person name="Hastie A."/>
            <person name="Hormozdiari F."/>
            <person name="Dougherty M."/>
            <person name="Liu R."/>
            <person name="Chaisson M."/>
            <person name="Hoppe E."/>
            <person name="Hill C."/>
            <person name="Pang A."/>
            <person name="Hillier L."/>
            <person name="Baker C."/>
            <person name="Armstrong J."/>
            <person name="Shendure J."/>
            <person name="Paten B."/>
            <person name="Wilson R."/>
            <person name="Chao H."/>
            <person name="Schneider V."/>
            <person name="Ventura M."/>
            <person name="Kronenberg Z."/>
            <person name="Murali S."/>
            <person name="Gordon D."/>
            <person name="Cantsilieris S."/>
            <person name="Munson K."/>
            <person name="Nelson B."/>
            <person name="Raja A."/>
            <person name="Underwood J."/>
            <person name="Diekhans M."/>
            <person name="Fiddes I."/>
            <person name="Haussler D."/>
            <person name="Eichler E."/>
        </authorList>
    </citation>
    <scope>NUCLEOTIDE SEQUENCE [LARGE SCALE GENOMIC DNA]</scope>
    <source>
        <strain evidence="2">Yerkes chimp pedigree #C0471</strain>
    </source>
</reference>
<organism evidence="2">
    <name type="scientific">Pan troglodytes</name>
    <name type="common">Chimpanzee</name>
    <dbReference type="NCBI Taxonomy" id="9598"/>
    <lineage>
        <taxon>Eukaryota</taxon>
        <taxon>Metazoa</taxon>
        <taxon>Chordata</taxon>
        <taxon>Craniata</taxon>
        <taxon>Vertebrata</taxon>
        <taxon>Euteleostomi</taxon>
        <taxon>Mammalia</taxon>
        <taxon>Eutheria</taxon>
        <taxon>Euarchontoglires</taxon>
        <taxon>Primates</taxon>
        <taxon>Haplorrhini</taxon>
        <taxon>Catarrhini</taxon>
        <taxon>Hominidae</taxon>
        <taxon>Pan</taxon>
    </lineage>
</organism>
<accession>A0A2J8QJ65</accession>
<name>A0A2J8QJ65_PANTR</name>
<sequence>QPPKVPSRMVPRPEDDWDWSDTETSEENAQPPGQGSGTLVQSMVKNLEKQLEAPAKKPAGGVSLFFMPNARPQRAATPGRKPQVGCRMLRVYSGILYRTSSEFGGPGVKVGEGPASVILCPSGTLRVTSLCPCAHGEMASLEYLYPS</sequence>
<evidence type="ECO:0000313" key="2">
    <source>
        <dbReference type="EMBL" id="PNI96323.1"/>
    </source>
</evidence>
<feature type="region of interest" description="Disordered" evidence="1">
    <location>
        <begin position="1"/>
        <end position="40"/>
    </location>
</feature>